<accession>A0A6I3P4W3</accession>
<organism evidence="2 3">
    <name type="scientific">Streptococcus parasanguinis</name>
    <dbReference type="NCBI Taxonomy" id="1318"/>
    <lineage>
        <taxon>Bacteria</taxon>
        <taxon>Bacillati</taxon>
        <taxon>Bacillota</taxon>
        <taxon>Bacilli</taxon>
        <taxon>Lactobacillales</taxon>
        <taxon>Streptococcaceae</taxon>
        <taxon>Streptococcus</taxon>
    </lineage>
</organism>
<dbReference type="RefSeq" id="WP_155199095.1">
    <property type="nucleotide sequence ID" value="NZ_JASHCX010000004.1"/>
</dbReference>
<evidence type="ECO:0000313" key="2">
    <source>
        <dbReference type="EMBL" id="MTR41398.1"/>
    </source>
</evidence>
<keyword evidence="2" id="KW-0808">Transferase</keyword>
<name>A0A6I3P4W3_STRPA</name>
<dbReference type="Pfam" id="PF13439">
    <property type="entry name" value="Glyco_transf_4"/>
    <property type="match status" value="1"/>
</dbReference>
<comment type="caution">
    <text evidence="2">The sequence shown here is derived from an EMBL/GenBank/DDBJ whole genome shotgun (WGS) entry which is preliminary data.</text>
</comment>
<dbReference type="Proteomes" id="UP000430295">
    <property type="component" value="Unassembled WGS sequence"/>
</dbReference>
<dbReference type="AlphaFoldDB" id="A0A6I3P4W3"/>
<feature type="domain" description="Glycosyltransferase subfamily 4-like N-terminal" evidence="1">
    <location>
        <begin position="23"/>
        <end position="181"/>
    </location>
</feature>
<reference evidence="2 3" key="1">
    <citation type="journal article" date="2019" name="Nat. Med.">
        <title>A library of human gut bacterial isolates paired with longitudinal multiomics data enables mechanistic microbiome research.</title>
        <authorList>
            <person name="Poyet M."/>
            <person name="Groussin M."/>
            <person name="Gibbons S.M."/>
            <person name="Avila-Pacheco J."/>
            <person name="Jiang X."/>
            <person name="Kearney S.M."/>
            <person name="Perrotta A.R."/>
            <person name="Berdy B."/>
            <person name="Zhao S."/>
            <person name="Lieberman T.D."/>
            <person name="Swanson P.K."/>
            <person name="Smith M."/>
            <person name="Roesemann S."/>
            <person name="Alexander J.E."/>
            <person name="Rich S.A."/>
            <person name="Livny J."/>
            <person name="Vlamakis H."/>
            <person name="Clish C."/>
            <person name="Bullock K."/>
            <person name="Deik A."/>
            <person name="Scott J."/>
            <person name="Pierce K.A."/>
            <person name="Xavier R.J."/>
            <person name="Alm E.J."/>
        </authorList>
    </citation>
    <scope>NUCLEOTIDE SEQUENCE [LARGE SCALE GENOMIC DNA]</scope>
    <source>
        <strain evidence="2 3">BIOML-A18</strain>
    </source>
</reference>
<dbReference type="EMBL" id="WMYS01000003">
    <property type="protein sequence ID" value="MTR41398.1"/>
    <property type="molecule type" value="Genomic_DNA"/>
</dbReference>
<protein>
    <submittedName>
        <fullName evidence="2">Glycosyltransferase</fullName>
    </submittedName>
</protein>
<evidence type="ECO:0000313" key="3">
    <source>
        <dbReference type="Proteomes" id="UP000430295"/>
    </source>
</evidence>
<dbReference type="GO" id="GO:0016740">
    <property type="term" value="F:transferase activity"/>
    <property type="evidence" value="ECO:0007669"/>
    <property type="project" value="UniProtKB-KW"/>
</dbReference>
<proteinExistence type="predicted"/>
<dbReference type="SUPFAM" id="SSF53756">
    <property type="entry name" value="UDP-Glycosyltransferase/glycogen phosphorylase"/>
    <property type="match status" value="1"/>
</dbReference>
<evidence type="ECO:0000259" key="1">
    <source>
        <dbReference type="Pfam" id="PF13439"/>
    </source>
</evidence>
<gene>
    <name evidence="2" type="ORF">GMC75_06860</name>
</gene>
<dbReference type="Gene3D" id="3.40.50.2000">
    <property type="entry name" value="Glycogen Phosphorylase B"/>
    <property type="match status" value="1"/>
</dbReference>
<sequence>MKKILYVMNVEWNWIKQRPHFIAEGLSKNYHVEVLYRYWYNRKGLTLNRNENSVKLSRIYSIPFITRFAKLKAVNDWIVSRNIKKVARKFDPDIVYLTHPNQFERFDNNYKGKVIYDCMDYHTAFITENSEQQRIKELETKLIARADLILVSSEKLRSNLLKDFQEVIDDSKLKVVRNGYNGEILEVPAEKRKGPKYIFAYVGTISHWFDFDILLKSLNEFEDIEYRLIGPVSGVTIPENDRIKYLGSVDHQDIYSNIKDADALIMPFTLNDIVEAVDPVKLYEYINFNKDILTVRYKEIERFSKFTYSYDSYDEYKKQLKLLLQATDIKYDQDSREQFLNANNWENRVSIIEKLIEELR</sequence>
<dbReference type="InterPro" id="IPR028098">
    <property type="entry name" value="Glyco_trans_4-like_N"/>
</dbReference>